<dbReference type="PANTHER" id="PTHR42788:SF13">
    <property type="entry name" value="ALIPHATIC SULFONATES IMPORT ATP-BINDING PROTEIN SSUB"/>
    <property type="match status" value="1"/>
</dbReference>
<feature type="compositionally biased region" description="Low complexity" evidence="4">
    <location>
        <begin position="12"/>
        <end position="27"/>
    </location>
</feature>
<evidence type="ECO:0000256" key="1">
    <source>
        <dbReference type="ARBA" id="ARBA00022448"/>
    </source>
</evidence>
<dbReference type="PROSITE" id="PS50893">
    <property type="entry name" value="ABC_TRANSPORTER_2"/>
    <property type="match status" value="1"/>
</dbReference>
<dbReference type="RefSeq" id="WP_344007826.1">
    <property type="nucleotide sequence ID" value="NZ_BAAAMY010000005.1"/>
</dbReference>
<dbReference type="SUPFAM" id="SSF52540">
    <property type="entry name" value="P-loop containing nucleoside triphosphate hydrolases"/>
    <property type="match status" value="1"/>
</dbReference>
<evidence type="ECO:0000259" key="5">
    <source>
        <dbReference type="PROSITE" id="PS50893"/>
    </source>
</evidence>
<evidence type="ECO:0000313" key="6">
    <source>
        <dbReference type="EMBL" id="GAA1923035.1"/>
    </source>
</evidence>
<feature type="region of interest" description="Disordered" evidence="4">
    <location>
        <begin position="1"/>
        <end position="27"/>
    </location>
</feature>
<evidence type="ECO:0000256" key="4">
    <source>
        <dbReference type="SAM" id="MobiDB-lite"/>
    </source>
</evidence>
<accession>A0ABP5AXW6</accession>
<evidence type="ECO:0000256" key="3">
    <source>
        <dbReference type="ARBA" id="ARBA00022840"/>
    </source>
</evidence>
<evidence type="ECO:0000313" key="7">
    <source>
        <dbReference type="Proteomes" id="UP001501612"/>
    </source>
</evidence>
<dbReference type="CDD" id="cd03293">
    <property type="entry name" value="ABC_NrtD_SsuB_transporters"/>
    <property type="match status" value="1"/>
</dbReference>
<dbReference type="Pfam" id="PF00005">
    <property type="entry name" value="ABC_tran"/>
    <property type="match status" value="1"/>
</dbReference>
<dbReference type="InterPro" id="IPR003439">
    <property type="entry name" value="ABC_transporter-like_ATP-bd"/>
</dbReference>
<dbReference type="EMBL" id="BAAAMY010000005">
    <property type="protein sequence ID" value="GAA1923035.1"/>
    <property type="molecule type" value="Genomic_DNA"/>
</dbReference>
<name>A0ABP5AXW6_9ACTN</name>
<protein>
    <submittedName>
        <fullName evidence="6">ABC transporter ATP-binding protein</fullName>
    </submittedName>
</protein>
<dbReference type="InterPro" id="IPR050166">
    <property type="entry name" value="ABC_transporter_ATP-bind"/>
</dbReference>
<gene>
    <name evidence="6" type="ORF">GCM10009737_25810</name>
</gene>
<keyword evidence="2" id="KW-0547">Nucleotide-binding</keyword>
<keyword evidence="7" id="KW-1185">Reference proteome</keyword>
<sequence length="274" mass="29334">MSSLGSHVREQGAAPAAAPGATPGAAPAPAVDVRGVSKVFGSGSEQVVALKDVDLSVAQGEFVCLLGASGCGKSTLLNLVAGLDKPTSGTVDTHGKRIAFMFQEATLFPWLTLAQNVDLALRLNGVAKAERKPRVSELLAKVRLGGRGDRRPHELSGGMRQRGALARVLAQDADIVLMDEPFAALDAMTRDAMHDEIESLWSELGLTVMFVTHNVREAARLSDRTVLMESGPGRVKQVYPVTLPRPRHLDDPLLTEQAAHMTDELKNEVARHVR</sequence>
<dbReference type="Gene3D" id="3.40.50.300">
    <property type="entry name" value="P-loop containing nucleotide triphosphate hydrolases"/>
    <property type="match status" value="1"/>
</dbReference>
<evidence type="ECO:0000256" key="2">
    <source>
        <dbReference type="ARBA" id="ARBA00022741"/>
    </source>
</evidence>
<dbReference type="InterPro" id="IPR027417">
    <property type="entry name" value="P-loop_NTPase"/>
</dbReference>
<feature type="domain" description="ABC transporter" evidence="5">
    <location>
        <begin position="31"/>
        <end position="255"/>
    </location>
</feature>
<reference evidence="7" key="1">
    <citation type="journal article" date="2019" name="Int. J. Syst. Evol. Microbiol.">
        <title>The Global Catalogue of Microorganisms (GCM) 10K type strain sequencing project: providing services to taxonomists for standard genome sequencing and annotation.</title>
        <authorList>
            <consortium name="The Broad Institute Genomics Platform"/>
            <consortium name="The Broad Institute Genome Sequencing Center for Infectious Disease"/>
            <person name="Wu L."/>
            <person name="Ma J."/>
        </authorList>
    </citation>
    <scope>NUCLEOTIDE SEQUENCE [LARGE SCALE GENOMIC DNA]</scope>
    <source>
        <strain evidence="7">JCM 14046</strain>
    </source>
</reference>
<dbReference type="GO" id="GO:0005524">
    <property type="term" value="F:ATP binding"/>
    <property type="evidence" value="ECO:0007669"/>
    <property type="project" value="UniProtKB-KW"/>
</dbReference>
<keyword evidence="1" id="KW-0813">Transport</keyword>
<comment type="caution">
    <text evidence="6">The sequence shown here is derived from an EMBL/GenBank/DDBJ whole genome shotgun (WGS) entry which is preliminary data.</text>
</comment>
<organism evidence="6 7">
    <name type="scientific">Nocardioides lentus</name>
    <dbReference type="NCBI Taxonomy" id="338077"/>
    <lineage>
        <taxon>Bacteria</taxon>
        <taxon>Bacillati</taxon>
        <taxon>Actinomycetota</taxon>
        <taxon>Actinomycetes</taxon>
        <taxon>Propionibacteriales</taxon>
        <taxon>Nocardioidaceae</taxon>
        <taxon>Nocardioides</taxon>
    </lineage>
</organism>
<proteinExistence type="predicted"/>
<dbReference type="Proteomes" id="UP001501612">
    <property type="component" value="Unassembled WGS sequence"/>
</dbReference>
<dbReference type="InterPro" id="IPR003593">
    <property type="entry name" value="AAA+_ATPase"/>
</dbReference>
<dbReference type="SMART" id="SM00382">
    <property type="entry name" value="AAA"/>
    <property type="match status" value="1"/>
</dbReference>
<keyword evidence="3 6" id="KW-0067">ATP-binding</keyword>
<dbReference type="PANTHER" id="PTHR42788">
    <property type="entry name" value="TAURINE IMPORT ATP-BINDING PROTEIN-RELATED"/>
    <property type="match status" value="1"/>
</dbReference>